<feature type="compositionally biased region" description="Pro residues" evidence="1">
    <location>
        <begin position="25"/>
        <end position="52"/>
    </location>
</feature>
<feature type="compositionally biased region" description="Low complexity" evidence="1">
    <location>
        <begin position="216"/>
        <end position="232"/>
    </location>
</feature>
<feature type="compositionally biased region" description="Polar residues" evidence="1">
    <location>
        <begin position="346"/>
        <end position="361"/>
    </location>
</feature>
<feature type="region of interest" description="Disordered" evidence="1">
    <location>
        <begin position="174"/>
        <end position="391"/>
    </location>
</feature>
<dbReference type="AlphaFoldDB" id="A0A8H3IBK5"/>
<sequence length="449" mass="49326">MSKPVFSTNPSFGFLEQSVSMPSEKPLPPTPLPPTPLPHTPLPSTLQPPTPRRPSSVYTVQPGEIEPSHDNSTYGAIVDQYFGNELLQPKTYRASAPKIPDQAPLRPKLLRDTESHAASEPIIERRRAEQSQHGWFKGTNNEKRVKGSTQNAKEHAEDYESVLHTRSSVLPSIAPDQLYSDRGILPSKMSPRITDVVDQSLVPSPLRFSSYDEPASRFSSDSSSDAGSCQSGLRDSVKSYARKTFSKRSFTPEAVDKDKPNSASPPNRKSNSDSMASHRRASLQNGIGGMYDTLTNFSLSPGKQKPPAMQLETNGKVRSPREHRSPAIPLTQYQKIGVKAFEDTGSPKSSKTNFLPSLSSKGSRRKPGTSARNPDLSSPESPSPKRPAVKKWAAVFQSKTTRVESAMGLETKRVKRSKSEKKRAELKKKITVVGLGNDDSRPLGSENWV</sequence>
<evidence type="ECO:0000313" key="2">
    <source>
        <dbReference type="EMBL" id="CAF9922057.1"/>
    </source>
</evidence>
<protein>
    <submittedName>
        <fullName evidence="2">Uncharacterized protein</fullName>
    </submittedName>
</protein>
<dbReference type="EMBL" id="CAJPDS010000029">
    <property type="protein sequence ID" value="CAF9922057.1"/>
    <property type="molecule type" value="Genomic_DNA"/>
</dbReference>
<feature type="region of interest" description="Disordered" evidence="1">
    <location>
        <begin position="93"/>
        <end position="160"/>
    </location>
</feature>
<comment type="caution">
    <text evidence="2">The sequence shown here is derived from an EMBL/GenBank/DDBJ whole genome shotgun (WGS) entry which is preliminary data.</text>
</comment>
<feature type="compositionally biased region" description="Polar residues" evidence="1">
    <location>
        <begin position="261"/>
        <end position="275"/>
    </location>
</feature>
<feature type="region of interest" description="Disordered" evidence="1">
    <location>
        <begin position="1"/>
        <end position="72"/>
    </location>
</feature>
<proteinExistence type="predicted"/>
<organism evidence="2 3">
    <name type="scientific">Heterodermia speciosa</name>
    <dbReference type="NCBI Taxonomy" id="116794"/>
    <lineage>
        <taxon>Eukaryota</taxon>
        <taxon>Fungi</taxon>
        <taxon>Dikarya</taxon>
        <taxon>Ascomycota</taxon>
        <taxon>Pezizomycotina</taxon>
        <taxon>Lecanoromycetes</taxon>
        <taxon>OSLEUM clade</taxon>
        <taxon>Lecanoromycetidae</taxon>
        <taxon>Caliciales</taxon>
        <taxon>Physciaceae</taxon>
        <taxon>Heterodermia</taxon>
    </lineage>
</organism>
<feature type="compositionally biased region" description="Polar residues" evidence="1">
    <location>
        <begin position="1"/>
        <end position="21"/>
    </location>
</feature>
<accession>A0A8H3IBK5</accession>
<keyword evidence="3" id="KW-1185">Reference proteome</keyword>
<feature type="compositionally biased region" description="Basic and acidic residues" evidence="1">
    <location>
        <begin position="109"/>
        <end position="130"/>
    </location>
</feature>
<dbReference type="OrthoDB" id="5395992at2759"/>
<name>A0A8H3IBK5_9LECA</name>
<feature type="compositionally biased region" description="Polar residues" evidence="1">
    <location>
        <begin position="370"/>
        <end position="380"/>
    </location>
</feature>
<dbReference type="Proteomes" id="UP000664521">
    <property type="component" value="Unassembled WGS sequence"/>
</dbReference>
<evidence type="ECO:0000256" key="1">
    <source>
        <dbReference type="SAM" id="MobiDB-lite"/>
    </source>
</evidence>
<reference evidence="2" key="1">
    <citation type="submission" date="2021-03" db="EMBL/GenBank/DDBJ databases">
        <authorList>
            <person name="Tagirdzhanova G."/>
        </authorList>
    </citation>
    <scope>NUCLEOTIDE SEQUENCE</scope>
</reference>
<evidence type="ECO:0000313" key="3">
    <source>
        <dbReference type="Proteomes" id="UP000664521"/>
    </source>
</evidence>
<gene>
    <name evidence="2" type="ORF">HETSPECPRED_004707</name>
</gene>